<keyword evidence="1" id="KW-0472">Membrane</keyword>
<keyword evidence="1" id="KW-1133">Transmembrane helix</keyword>
<evidence type="ECO:0000313" key="2">
    <source>
        <dbReference type="EMBL" id="MFD1007672.1"/>
    </source>
</evidence>
<dbReference type="EMBL" id="JBHTJS010000019">
    <property type="protein sequence ID" value="MFD1007672.1"/>
    <property type="molecule type" value="Genomic_DNA"/>
</dbReference>
<evidence type="ECO:0000313" key="3">
    <source>
        <dbReference type="Proteomes" id="UP001597048"/>
    </source>
</evidence>
<dbReference type="PANTHER" id="PTHR30199:SF0">
    <property type="entry name" value="INNER MEMBRANE PROTEIN YDCO"/>
    <property type="match status" value="1"/>
</dbReference>
<feature type="transmembrane region" description="Helical" evidence="1">
    <location>
        <begin position="81"/>
        <end position="99"/>
    </location>
</feature>
<dbReference type="InterPro" id="IPR004711">
    <property type="entry name" value="Benzoate_Transporter"/>
</dbReference>
<feature type="transmembrane region" description="Helical" evidence="1">
    <location>
        <begin position="105"/>
        <end position="124"/>
    </location>
</feature>
<comment type="caution">
    <text evidence="2">The sequence shown here is derived from an EMBL/GenBank/DDBJ whole genome shotgun (WGS) entry which is preliminary data.</text>
</comment>
<dbReference type="NCBIfam" id="TIGR00843">
    <property type="entry name" value="benE"/>
    <property type="match status" value="1"/>
</dbReference>
<dbReference type="Proteomes" id="UP001597048">
    <property type="component" value="Unassembled WGS sequence"/>
</dbReference>
<feature type="transmembrane region" description="Helical" evidence="1">
    <location>
        <begin position="57"/>
        <end position="74"/>
    </location>
</feature>
<feature type="transmembrane region" description="Helical" evidence="1">
    <location>
        <begin position="21"/>
        <end position="45"/>
    </location>
</feature>
<dbReference type="RefSeq" id="WP_379557694.1">
    <property type="nucleotide sequence ID" value="NZ_JBHTJS010000019.1"/>
</dbReference>
<reference evidence="3" key="1">
    <citation type="journal article" date="2019" name="Int. J. Syst. Evol. Microbiol.">
        <title>The Global Catalogue of Microorganisms (GCM) 10K type strain sequencing project: providing services to taxonomists for standard genome sequencing and annotation.</title>
        <authorList>
            <consortium name="The Broad Institute Genomics Platform"/>
            <consortium name="The Broad Institute Genome Sequencing Center for Infectious Disease"/>
            <person name="Wu L."/>
            <person name="Ma J."/>
        </authorList>
    </citation>
    <scope>NUCLEOTIDE SEQUENCE [LARGE SCALE GENOMIC DNA]</scope>
    <source>
        <strain evidence="3">CCUG 60525</strain>
    </source>
</reference>
<feature type="transmembrane region" description="Helical" evidence="1">
    <location>
        <begin position="364"/>
        <end position="392"/>
    </location>
</feature>
<feature type="transmembrane region" description="Helical" evidence="1">
    <location>
        <begin position="330"/>
        <end position="352"/>
    </location>
</feature>
<feature type="transmembrane region" description="Helical" evidence="1">
    <location>
        <begin position="257"/>
        <end position="281"/>
    </location>
</feature>
<organism evidence="2 3">
    <name type="scientific">Oceanisphaera ostreae</name>
    <dbReference type="NCBI Taxonomy" id="914151"/>
    <lineage>
        <taxon>Bacteria</taxon>
        <taxon>Pseudomonadati</taxon>
        <taxon>Pseudomonadota</taxon>
        <taxon>Gammaproteobacteria</taxon>
        <taxon>Aeromonadales</taxon>
        <taxon>Aeromonadaceae</taxon>
        <taxon>Oceanisphaera</taxon>
    </lineage>
</organism>
<feature type="transmembrane region" description="Helical" evidence="1">
    <location>
        <begin position="179"/>
        <end position="200"/>
    </location>
</feature>
<sequence length="404" mass="42457">MTAYSCLLRNVVMRMPFHFAHLSAGFIAVLVGYTSSAVIIFQAAAAAGASQAEISSWMWALGLGMGVTCIGFSLRFREPIITAWSTPGAALLVTALAGVPMSEAIGIFLFSSALILLCGVTGWFDRIMQLVPAGLAAAMLGGVLLTFGLNLFVSAQTQPWLVGVMLVTYLALRRRLPRYVIPLSLFAGLAVSAGLDLLHFEQFSWQMAAPVLMMPSFSITSLIGIGIPLFVVTMASQNVPGIAVLRAHGYHTKASPLISWTGVTGLLLAPFGGFAFNLAAISAAVCMGKEVDADPKQRYKAAVWAGVFYLLMGLFGATVVGLFAALPSELVMAIAGLALLGTIGSSLTVAMANEQERDASLLTFMITASGVALFGIGSAFWGLVIGGIVHWLNLRNSLTDSGKP</sequence>
<dbReference type="Pfam" id="PF03594">
    <property type="entry name" value="BenE"/>
    <property type="match status" value="1"/>
</dbReference>
<gene>
    <name evidence="2" type="ORF">ACFQ1C_05840</name>
</gene>
<dbReference type="PANTHER" id="PTHR30199">
    <property type="entry name" value="MFS FAMILY TRANSPORTER, PREDICTED SUBSTRATE BENZOATE"/>
    <property type="match status" value="1"/>
</dbReference>
<feature type="transmembrane region" description="Helical" evidence="1">
    <location>
        <begin position="301"/>
        <end position="323"/>
    </location>
</feature>
<keyword evidence="1" id="KW-0812">Transmembrane</keyword>
<feature type="transmembrane region" description="Helical" evidence="1">
    <location>
        <begin position="131"/>
        <end position="149"/>
    </location>
</feature>
<keyword evidence="3" id="KW-1185">Reference proteome</keyword>
<accession>A0ABW3KJD2</accession>
<proteinExistence type="predicted"/>
<feature type="transmembrane region" description="Helical" evidence="1">
    <location>
        <begin position="212"/>
        <end position="236"/>
    </location>
</feature>
<name>A0ABW3KJD2_9GAMM</name>
<protein>
    <submittedName>
        <fullName evidence="2">Benzoate/H(+) symporter BenE family transporter</fullName>
    </submittedName>
</protein>
<evidence type="ECO:0000256" key="1">
    <source>
        <dbReference type="SAM" id="Phobius"/>
    </source>
</evidence>